<gene>
    <name evidence="1" type="ORF">SMACR_00941</name>
</gene>
<organism evidence="1 2">
    <name type="scientific">Sordaria macrospora</name>
    <dbReference type="NCBI Taxonomy" id="5147"/>
    <lineage>
        <taxon>Eukaryota</taxon>
        <taxon>Fungi</taxon>
        <taxon>Dikarya</taxon>
        <taxon>Ascomycota</taxon>
        <taxon>Pezizomycotina</taxon>
        <taxon>Sordariomycetes</taxon>
        <taxon>Sordariomycetidae</taxon>
        <taxon>Sordariales</taxon>
        <taxon>Sordariaceae</taxon>
        <taxon>Sordaria</taxon>
    </lineage>
</organism>
<name>A0A8S8ZUT9_SORMA</name>
<dbReference type="AlphaFoldDB" id="A0A8S8ZUT9"/>
<evidence type="ECO:0000313" key="1">
    <source>
        <dbReference type="EMBL" id="KAA8632720.1"/>
    </source>
</evidence>
<dbReference type="Proteomes" id="UP000433876">
    <property type="component" value="Unassembled WGS sequence"/>
</dbReference>
<reference evidence="1 2" key="1">
    <citation type="submission" date="2017-07" db="EMBL/GenBank/DDBJ databases">
        <title>Genome sequence of the Sordaria macrospora wild type strain R19027.</title>
        <authorList>
            <person name="Nowrousian M."/>
            <person name="Teichert I."/>
            <person name="Kueck U."/>
        </authorList>
    </citation>
    <scope>NUCLEOTIDE SEQUENCE [LARGE SCALE GENOMIC DNA]</scope>
    <source>
        <strain evidence="1 2">R19027</strain>
        <tissue evidence="1">Mycelium</tissue>
    </source>
</reference>
<dbReference type="VEuPathDB" id="FungiDB:SMAC_00941"/>
<accession>A0A8S8ZUT9</accession>
<comment type="caution">
    <text evidence="1">The sequence shown here is derived from an EMBL/GenBank/DDBJ whole genome shotgun (WGS) entry which is preliminary data.</text>
</comment>
<evidence type="ECO:0000313" key="2">
    <source>
        <dbReference type="Proteomes" id="UP000433876"/>
    </source>
</evidence>
<sequence>MGQQLASMIKSIDGGDDAANQVKESMDALFELGKSRNEAAWAQATSSAIKVYAPINQVLLRRQSIVASATTGQDGIVTGIKTSVGKLISGQILDGVTDIIGSALNVVLGASSGQVSQNYTYALVATELGALLRIDIDIYSFELRSQGLQNKAKNMTAITSIVSSIDNSKMTVNDLRSIVSMSFGSSPLERQKAIYDVILAAWAESSSNGGRPGASTMALSGHDAIIDGGLSPEGRQRVQALFKPSVYEERMTNRGLLVNGLPRVPPGSEAGLPKPKRTGRKELLEIITKKGVGSDDSSSVTQRIGTMGLESDDNASNDKIEWIDILIWVKVLTQPDQDWLDRFGAALSGFGQAHAFKYVGIEGGRSGSAVTFKCAANGDAEIFDTVIKYCNDTVVPSLTQSRYLADDFIADTALQYAHPSRDGTGLVTRVAFKFNLVKNETSDTIVFHTSAVGKMLLTLPPSESAVLNGSVHHLTVAPKADDQNPQQAMQWTTYQTFKPDDIIKAAGATLTALPNGGYRISLYTVDERVVDVNFNRSWSSDRIK</sequence>
<proteinExistence type="predicted"/>
<dbReference type="EMBL" id="NMPR01000049">
    <property type="protein sequence ID" value="KAA8632720.1"/>
    <property type="molecule type" value="Genomic_DNA"/>
</dbReference>
<protein>
    <submittedName>
        <fullName evidence="1">Uncharacterized protein</fullName>
    </submittedName>
</protein>